<dbReference type="Gene3D" id="3.30.70.1450">
    <property type="entry name" value="Regulator of K+ conductance, C-terminal domain"/>
    <property type="match status" value="2"/>
</dbReference>
<dbReference type="PATRIC" id="fig|1227497.3.peg.2687"/>
<feature type="transmembrane region" description="Helical" evidence="1">
    <location>
        <begin position="65"/>
        <end position="91"/>
    </location>
</feature>
<keyword evidence="1" id="KW-0472">Membrane</keyword>
<keyword evidence="1" id="KW-1133">Transmembrane helix</keyword>
<dbReference type="Gene3D" id="3.40.50.720">
    <property type="entry name" value="NAD(P)-binding Rossmann-like Domain"/>
    <property type="match status" value="2"/>
</dbReference>
<accession>L9X3W8</accession>
<protein>
    <submittedName>
        <fullName evidence="4">TrkA-N domain-containing protein</fullName>
    </submittedName>
</protein>
<evidence type="ECO:0000259" key="2">
    <source>
        <dbReference type="PROSITE" id="PS51201"/>
    </source>
</evidence>
<feature type="transmembrane region" description="Helical" evidence="1">
    <location>
        <begin position="7"/>
        <end position="29"/>
    </location>
</feature>
<feature type="domain" description="RCK C-terminal" evidence="3">
    <location>
        <begin position="456"/>
        <end position="541"/>
    </location>
</feature>
<dbReference type="PROSITE" id="PS51201">
    <property type="entry name" value="RCK_N"/>
    <property type="match status" value="2"/>
</dbReference>
<dbReference type="OrthoDB" id="43518at2157"/>
<feature type="domain" description="RCK C-terminal" evidence="3">
    <location>
        <begin position="244"/>
        <end position="330"/>
    </location>
</feature>
<evidence type="ECO:0000259" key="3">
    <source>
        <dbReference type="PROSITE" id="PS51202"/>
    </source>
</evidence>
<proteinExistence type="predicted"/>
<dbReference type="SUPFAM" id="SSF81324">
    <property type="entry name" value="Voltage-gated potassium channels"/>
    <property type="match status" value="1"/>
</dbReference>
<dbReference type="InterPro" id="IPR036721">
    <property type="entry name" value="RCK_C_sf"/>
</dbReference>
<dbReference type="Proteomes" id="UP000011688">
    <property type="component" value="Unassembled WGS sequence"/>
</dbReference>
<feature type="domain" description="RCK N-terminal" evidence="2">
    <location>
        <begin position="109"/>
        <end position="225"/>
    </location>
</feature>
<dbReference type="GO" id="GO:0006813">
    <property type="term" value="P:potassium ion transport"/>
    <property type="evidence" value="ECO:0007669"/>
    <property type="project" value="InterPro"/>
</dbReference>
<dbReference type="Pfam" id="PF02254">
    <property type="entry name" value="TrkA_N"/>
    <property type="match status" value="2"/>
</dbReference>
<evidence type="ECO:0000313" key="5">
    <source>
        <dbReference type="Proteomes" id="UP000011688"/>
    </source>
</evidence>
<dbReference type="eggNOG" id="arCOG01960">
    <property type="taxonomic scope" value="Archaea"/>
</dbReference>
<dbReference type="RefSeq" id="WP_005556912.1">
    <property type="nucleotide sequence ID" value="NZ_AOIB01000027.1"/>
</dbReference>
<gene>
    <name evidence="4" type="ORF">C491_13007</name>
</gene>
<reference evidence="4 5" key="1">
    <citation type="journal article" date="2014" name="PLoS Genet.">
        <title>Phylogenetically driven sequencing of extremely halophilic archaea reveals strategies for static and dynamic osmo-response.</title>
        <authorList>
            <person name="Becker E.A."/>
            <person name="Seitzer P.M."/>
            <person name="Tritt A."/>
            <person name="Larsen D."/>
            <person name="Krusor M."/>
            <person name="Yao A.I."/>
            <person name="Wu D."/>
            <person name="Madern D."/>
            <person name="Eisen J.A."/>
            <person name="Darling A.E."/>
            <person name="Facciotti M.T."/>
        </authorList>
    </citation>
    <scope>NUCLEOTIDE SEQUENCE [LARGE SCALE GENOMIC DNA]</scope>
    <source>
        <strain evidence="4 5">DSM 10524</strain>
    </source>
</reference>
<dbReference type="PANTHER" id="PTHR43833">
    <property type="entry name" value="POTASSIUM CHANNEL PROTEIN 2-RELATED-RELATED"/>
    <property type="match status" value="1"/>
</dbReference>
<organism evidence="4 5">
    <name type="scientific">Natronococcus amylolyticus DSM 10524</name>
    <dbReference type="NCBI Taxonomy" id="1227497"/>
    <lineage>
        <taxon>Archaea</taxon>
        <taxon>Methanobacteriati</taxon>
        <taxon>Methanobacteriota</taxon>
        <taxon>Stenosarchaea group</taxon>
        <taxon>Halobacteria</taxon>
        <taxon>Halobacteriales</taxon>
        <taxon>Natrialbaceae</taxon>
        <taxon>Natronococcus</taxon>
    </lineage>
</organism>
<dbReference type="PANTHER" id="PTHR43833:SF9">
    <property type="entry name" value="POTASSIUM CHANNEL PROTEIN YUGO-RELATED"/>
    <property type="match status" value="1"/>
</dbReference>
<dbReference type="AlphaFoldDB" id="L9X3W8"/>
<keyword evidence="1" id="KW-0812">Transmembrane</keyword>
<dbReference type="InterPro" id="IPR050721">
    <property type="entry name" value="Trk_Ktr_HKT_K-transport"/>
</dbReference>
<evidence type="ECO:0000256" key="1">
    <source>
        <dbReference type="SAM" id="Phobius"/>
    </source>
</evidence>
<dbReference type="InterPro" id="IPR036291">
    <property type="entry name" value="NAD(P)-bd_dom_sf"/>
</dbReference>
<dbReference type="SUPFAM" id="SSF51735">
    <property type="entry name" value="NAD(P)-binding Rossmann-fold domains"/>
    <property type="match status" value="2"/>
</dbReference>
<evidence type="ECO:0000313" key="4">
    <source>
        <dbReference type="EMBL" id="ELY56459.1"/>
    </source>
</evidence>
<sequence>MEDWRRRISYALLTVAAIIVAYSTVYQWAMLTFEGREIPFYKAVQVVIESLTTAGFGGHAPWESAVLNVMVIGMNLTGVLLVFLGLPLFAIPLLRQALESGPPTTSDLTDHVIVCGHSTLDDVLRQELDEVGIPYLFVSPNPEVVSALDDRGIDAVHGDPEEIRTLQDANAAEARGLVADVDDEANPTIILSALRISPEMRIISVVRDYKTATYHEYSGADEIVLARQQLGEAFGMRATISFAEKLRSVIEVENEYEITELLIEEGSDLAGCTIREADVFDRKGITIVGVWLGGKFVISPDPDIVLEENTILLVAGGHGGFEDVTARSIPTHHHPSRVVVCGYGTVGWSVTETLRDADIDTTVVDHEEREGVDVVGDATDPDTYEHVDVEDAETIVLALDDDTTTIYATLVIREIDPDIEIIARADDPDTVWKLYNAGADYVLSLPTVTGEILASHLIEEVEIVTPQVQFGFARAEAPSLAGNSLSDLHLRRRTGCTVIAVERDEKLVTDLTAGFVLEADDTLIVGGSEAALERFDEFVTRDLESTVPAQ</sequence>
<dbReference type="InterPro" id="IPR006037">
    <property type="entry name" value="RCK_C"/>
</dbReference>
<comment type="caution">
    <text evidence="4">The sequence shown here is derived from an EMBL/GenBank/DDBJ whole genome shotgun (WGS) entry which is preliminary data.</text>
</comment>
<name>L9X3W8_9EURY</name>
<dbReference type="InterPro" id="IPR003148">
    <property type="entry name" value="RCK_N"/>
</dbReference>
<dbReference type="EMBL" id="AOIB01000027">
    <property type="protein sequence ID" value="ELY56459.1"/>
    <property type="molecule type" value="Genomic_DNA"/>
</dbReference>
<dbReference type="Pfam" id="PF02080">
    <property type="entry name" value="TrkA_C"/>
    <property type="match status" value="2"/>
</dbReference>
<keyword evidence="5" id="KW-1185">Reference proteome</keyword>
<dbReference type="GO" id="GO:0008324">
    <property type="term" value="F:monoatomic cation transmembrane transporter activity"/>
    <property type="evidence" value="ECO:0007669"/>
    <property type="project" value="InterPro"/>
</dbReference>
<feature type="domain" description="RCK N-terminal" evidence="2">
    <location>
        <begin position="335"/>
        <end position="443"/>
    </location>
</feature>
<dbReference type="PROSITE" id="PS51202">
    <property type="entry name" value="RCK_C"/>
    <property type="match status" value="2"/>
</dbReference>
<dbReference type="SUPFAM" id="SSF116726">
    <property type="entry name" value="TrkA C-terminal domain-like"/>
    <property type="match status" value="2"/>
</dbReference>